<proteinExistence type="predicted"/>
<reference evidence="1" key="2">
    <citation type="submission" date="2016-10" db="EMBL/GenBank/DDBJ databases">
        <authorList>
            <person name="de Groot N.N."/>
        </authorList>
    </citation>
    <scope>NUCLEOTIDE SEQUENCE [LARGE SCALE GENOMIC DNA]</scope>
    <source>
        <strain evidence="1">CCBAU85039</strain>
    </source>
</reference>
<dbReference type="AlphaFoldDB" id="A0A1H8MGM9"/>
<reference evidence="3" key="1">
    <citation type="submission" date="2016-10" db="EMBL/GenBank/DDBJ databases">
        <authorList>
            <person name="Wibberg D."/>
        </authorList>
    </citation>
    <scope>NUCLEOTIDE SEQUENCE [LARGE SCALE GENOMIC DNA]</scope>
</reference>
<dbReference type="STRING" id="501024.RTCCBAU85039_3071"/>
<dbReference type="RefSeq" id="WP_167371568.1">
    <property type="nucleotide sequence ID" value="NZ_FNXB01000015.1"/>
</dbReference>
<protein>
    <submittedName>
        <fullName evidence="1">Uncharacterized protein</fullName>
    </submittedName>
</protein>
<evidence type="ECO:0000313" key="2">
    <source>
        <dbReference type="EMBL" id="SEO16545.1"/>
    </source>
</evidence>
<evidence type="ECO:0000313" key="3">
    <source>
        <dbReference type="Proteomes" id="UP000183063"/>
    </source>
</evidence>
<name>A0A1H8MGM9_9HYPH</name>
<evidence type="ECO:0000313" key="1">
    <source>
        <dbReference type="EMBL" id="SEH92070.1"/>
    </source>
</evidence>
<accession>A0A1H8MGM9</accession>
<reference evidence="2 4" key="3">
    <citation type="submission" date="2016-10" db="EMBL/GenBank/DDBJ databases">
        <authorList>
            <person name="Varghese N."/>
            <person name="Submissions S."/>
        </authorList>
    </citation>
    <scope>NUCLEOTIDE SEQUENCE [LARGE SCALE GENOMIC DNA]</scope>
    <source>
        <strain evidence="2 4">CGMCC 1.7071</strain>
    </source>
</reference>
<evidence type="ECO:0000313" key="4">
    <source>
        <dbReference type="Proteomes" id="UP000198939"/>
    </source>
</evidence>
<keyword evidence="4" id="KW-1185">Reference proteome</keyword>
<gene>
    <name evidence="1" type="ORF">RTCCBAU85039_3071</name>
    <name evidence="2" type="ORF">SAMN05216228_1012173</name>
</gene>
<dbReference type="Proteomes" id="UP000198939">
    <property type="component" value="Unassembled WGS sequence"/>
</dbReference>
<dbReference type="EMBL" id="FOCV01000012">
    <property type="protein sequence ID" value="SEO16545.1"/>
    <property type="molecule type" value="Genomic_DNA"/>
</dbReference>
<organism evidence="1 3">
    <name type="scientific">Rhizobium tibeticum</name>
    <dbReference type="NCBI Taxonomy" id="501024"/>
    <lineage>
        <taxon>Bacteria</taxon>
        <taxon>Pseudomonadati</taxon>
        <taxon>Pseudomonadota</taxon>
        <taxon>Alphaproteobacteria</taxon>
        <taxon>Hyphomicrobiales</taxon>
        <taxon>Rhizobiaceae</taxon>
        <taxon>Rhizobium/Agrobacterium group</taxon>
        <taxon>Rhizobium</taxon>
    </lineage>
</organism>
<dbReference type="Proteomes" id="UP000183063">
    <property type="component" value="Unassembled WGS sequence"/>
</dbReference>
<sequence>MLQSLLLWLRWAVLGPPQLTASAPRVELQSDGEPTARDYEIYYWNPSPGPWY</sequence>
<dbReference type="EMBL" id="FNXB01000015">
    <property type="protein sequence ID" value="SEH92070.1"/>
    <property type="molecule type" value="Genomic_DNA"/>
</dbReference>